<name>A0ABW4JZ12_9HYPH</name>
<keyword evidence="3" id="KW-1185">Reference proteome</keyword>
<organism evidence="2 3">
    <name type="scientific">Roseibium aestuarii</name>
    <dbReference type="NCBI Taxonomy" id="2600299"/>
    <lineage>
        <taxon>Bacteria</taxon>
        <taxon>Pseudomonadati</taxon>
        <taxon>Pseudomonadota</taxon>
        <taxon>Alphaproteobacteria</taxon>
        <taxon>Hyphomicrobiales</taxon>
        <taxon>Stappiaceae</taxon>
        <taxon>Roseibium</taxon>
    </lineage>
</organism>
<dbReference type="SUPFAM" id="SSF54913">
    <property type="entry name" value="GlnB-like"/>
    <property type="match status" value="1"/>
</dbReference>
<dbReference type="RefSeq" id="WP_149892434.1">
    <property type="nucleotide sequence ID" value="NZ_JBHUFA010000004.1"/>
</dbReference>
<sequence>MRELVRTNDPVLISFLESLLEEAEIPHLVADGNMSILEGSLAMIPRRVLVVDDHETEARRLLINAGLEKELRPVEGGPL</sequence>
<dbReference type="Gene3D" id="3.30.70.790">
    <property type="entry name" value="UreE, C-terminal domain"/>
    <property type="match status" value="1"/>
</dbReference>
<dbReference type="Proteomes" id="UP001597327">
    <property type="component" value="Unassembled WGS sequence"/>
</dbReference>
<comment type="caution">
    <text evidence="2">The sequence shown here is derived from an EMBL/GenBank/DDBJ whole genome shotgun (WGS) entry which is preliminary data.</text>
</comment>
<evidence type="ECO:0000313" key="3">
    <source>
        <dbReference type="Proteomes" id="UP001597327"/>
    </source>
</evidence>
<accession>A0ABW4JZ12</accession>
<feature type="domain" description="DUF2007" evidence="1">
    <location>
        <begin position="1"/>
        <end position="65"/>
    </location>
</feature>
<evidence type="ECO:0000313" key="2">
    <source>
        <dbReference type="EMBL" id="MFD1696727.1"/>
    </source>
</evidence>
<dbReference type="EMBL" id="JBHUFA010000004">
    <property type="protein sequence ID" value="MFD1696727.1"/>
    <property type="molecule type" value="Genomic_DNA"/>
</dbReference>
<gene>
    <name evidence="2" type="ORF">ACFSC7_14460</name>
</gene>
<protein>
    <submittedName>
        <fullName evidence="2">DUF2007 domain-containing protein</fullName>
    </submittedName>
</protein>
<dbReference type="Pfam" id="PF09413">
    <property type="entry name" value="DUF2007"/>
    <property type="match status" value="1"/>
</dbReference>
<reference evidence="3" key="1">
    <citation type="journal article" date="2019" name="Int. J. Syst. Evol. Microbiol.">
        <title>The Global Catalogue of Microorganisms (GCM) 10K type strain sequencing project: providing services to taxonomists for standard genome sequencing and annotation.</title>
        <authorList>
            <consortium name="The Broad Institute Genomics Platform"/>
            <consortium name="The Broad Institute Genome Sequencing Center for Infectious Disease"/>
            <person name="Wu L."/>
            <person name="Ma J."/>
        </authorList>
    </citation>
    <scope>NUCLEOTIDE SEQUENCE [LARGE SCALE GENOMIC DNA]</scope>
    <source>
        <strain evidence="3">JCM 3369</strain>
    </source>
</reference>
<dbReference type="InterPro" id="IPR011322">
    <property type="entry name" value="N-reg_PII-like_a/b"/>
</dbReference>
<evidence type="ECO:0000259" key="1">
    <source>
        <dbReference type="Pfam" id="PF09413"/>
    </source>
</evidence>
<proteinExistence type="predicted"/>
<dbReference type="InterPro" id="IPR018551">
    <property type="entry name" value="DUF2007"/>
</dbReference>